<accession>A0A9N9CSX4</accession>
<dbReference type="AlphaFoldDB" id="A0A9N9CSX4"/>
<dbReference type="EMBL" id="CAJVPL010002457">
    <property type="protein sequence ID" value="CAG8610871.1"/>
    <property type="molecule type" value="Genomic_DNA"/>
</dbReference>
<name>A0A9N9CSX4_9GLOM</name>
<sequence>MLTLTSTFTATEKKTSGVLRVRIRHSPNIGDDVSLANGYTLRSNEYEI</sequence>
<gene>
    <name evidence="1" type="ORF">AGERDE_LOCUS9584</name>
</gene>
<reference evidence="1" key="1">
    <citation type="submission" date="2021-06" db="EMBL/GenBank/DDBJ databases">
        <authorList>
            <person name="Kallberg Y."/>
            <person name="Tangrot J."/>
            <person name="Rosling A."/>
        </authorList>
    </citation>
    <scope>NUCLEOTIDE SEQUENCE</scope>
    <source>
        <strain evidence="1">MT106</strain>
    </source>
</reference>
<organism evidence="1 2">
    <name type="scientific">Ambispora gerdemannii</name>
    <dbReference type="NCBI Taxonomy" id="144530"/>
    <lineage>
        <taxon>Eukaryota</taxon>
        <taxon>Fungi</taxon>
        <taxon>Fungi incertae sedis</taxon>
        <taxon>Mucoromycota</taxon>
        <taxon>Glomeromycotina</taxon>
        <taxon>Glomeromycetes</taxon>
        <taxon>Archaeosporales</taxon>
        <taxon>Ambisporaceae</taxon>
        <taxon>Ambispora</taxon>
    </lineage>
</organism>
<feature type="non-terminal residue" evidence="1">
    <location>
        <position position="48"/>
    </location>
</feature>
<evidence type="ECO:0000313" key="2">
    <source>
        <dbReference type="Proteomes" id="UP000789831"/>
    </source>
</evidence>
<evidence type="ECO:0000313" key="1">
    <source>
        <dbReference type="EMBL" id="CAG8610871.1"/>
    </source>
</evidence>
<proteinExistence type="predicted"/>
<protein>
    <submittedName>
        <fullName evidence="1">11478_t:CDS:1</fullName>
    </submittedName>
</protein>
<keyword evidence="2" id="KW-1185">Reference proteome</keyword>
<comment type="caution">
    <text evidence="1">The sequence shown here is derived from an EMBL/GenBank/DDBJ whole genome shotgun (WGS) entry which is preliminary data.</text>
</comment>
<dbReference type="Proteomes" id="UP000789831">
    <property type="component" value="Unassembled WGS sequence"/>
</dbReference>